<name>A0ABY3DE03_9BURK</name>
<sequence>MQLDAGLAHLTFRSDDAATRQLIQAQAPQVLADALARAGLTLGQLDVGTRQGQGQGEAAAGAPRAARIGAAMASAAVAAHAQGPRPATPRGALDVYA</sequence>
<dbReference type="Proteomes" id="UP000315577">
    <property type="component" value="Unassembled WGS sequence"/>
</dbReference>
<comment type="caution">
    <text evidence="2">The sequence shown here is derived from an EMBL/GenBank/DDBJ whole genome shotgun (WGS) entry which is preliminary data.</text>
</comment>
<organism evidence="2 3">
    <name type="scientific">Tepidimonas ignava</name>
    <dbReference type="NCBI Taxonomy" id="114249"/>
    <lineage>
        <taxon>Bacteria</taxon>
        <taxon>Pseudomonadati</taxon>
        <taxon>Pseudomonadota</taxon>
        <taxon>Betaproteobacteria</taxon>
        <taxon>Burkholderiales</taxon>
        <taxon>Tepidimonas</taxon>
    </lineage>
</organism>
<keyword evidence="3" id="KW-1185">Reference proteome</keyword>
<reference evidence="2 3" key="1">
    <citation type="submission" date="2019-07" db="EMBL/GenBank/DDBJ databases">
        <title>Tepidimonas ignava SPS-1037 draft genome.</title>
        <authorList>
            <person name="Da Costa M.S."/>
            <person name="Froufe H.J.C."/>
            <person name="Egas C."/>
            <person name="Albuquerque L."/>
        </authorList>
    </citation>
    <scope>NUCLEOTIDE SEQUENCE [LARGE SCALE GENOMIC DNA]</scope>
    <source>
        <strain evidence="2 3">SPS-1037</strain>
    </source>
</reference>
<keyword evidence="2" id="KW-0282">Flagellum</keyword>
<evidence type="ECO:0000313" key="3">
    <source>
        <dbReference type="Proteomes" id="UP000315577"/>
    </source>
</evidence>
<evidence type="ECO:0000259" key="1">
    <source>
        <dbReference type="Pfam" id="PF02120"/>
    </source>
</evidence>
<dbReference type="InterPro" id="IPR038610">
    <property type="entry name" value="FliK-like_C_sf"/>
</dbReference>
<keyword evidence="2" id="KW-0969">Cilium</keyword>
<protein>
    <submittedName>
        <fullName evidence="2">Flagellar hook-length control protein FliK</fullName>
    </submittedName>
</protein>
<gene>
    <name evidence="2" type="ORF">Tigna_02589</name>
</gene>
<dbReference type="Pfam" id="PF02120">
    <property type="entry name" value="Flg_hook"/>
    <property type="match status" value="1"/>
</dbReference>
<keyword evidence="2" id="KW-0966">Cell projection</keyword>
<proteinExistence type="predicted"/>
<feature type="domain" description="Flagellar hook-length control protein-like C-terminal" evidence="1">
    <location>
        <begin position="1"/>
        <end position="55"/>
    </location>
</feature>
<dbReference type="Gene3D" id="3.30.750.140">
    <property type="match status" value="1"/>
</dbReference>
<accession>A0ABY3DE03</accession>
<dbReference type="EMBL" id="VJNC01000029">
    <property type="protein sequence ID" value="TSE18274.1"/>
    <property type="molecule type" value="Genomic_DNA"/>
</dbReference>
<dbReference type="InterPro" id="IPR021136">
    <property type="entry name" value="Flagellar_hook_control-like_C"/>
</dbReference>
<evidence type="ECO:0000313" key="2">
    <source>
        <dbReference type="EMBL" id="TSE18274.1"/>
    </source>
</evidence>